<dbReference type="AlphaFoldDB" id="A0A5P8VR73"/>
<accession>A0A5P8VR73</accession>
<evidence type="ECO:0000313" key="1">
    <source>
        <dbReference type="EMBL" id="QFS42932.1"/>
    </source>
</evidence>
<protein>
    <submittedName>
        <fullName evidence="1">Molecular chaperone DnaJ</fullName>
    </submittedName>
</protein>
<organism evidence="1 2">
    <name type="scientific">Nostoc sphaeroides CCNUC1</name>
    <dbReference type="NCBI Taxonomy" id="2653204"/>
    <lineage>
        <taxon>Bacteria</taxon>
        <taxon>Bacillati</taxon>
        <taxon>Cyanobacteriota</taxon>
        <taxon>Cyanophyceae</taxon>
        <taxon>Nostocales</taxon>
        <taxon>Nostocaceae</taxon>
        <taxon>Nostoc</taxon>
    </lineage>
</organism>
<dbReference type="KEGG" id="nsh:GXM_00405"/>
<dbReference type="RefSeq" id="WP_118164889.1">
    <property type="nucleotide sequence ID" value="NZ_CP045226.1"/>
</dbReference>
<reference evidence="1 2" key="1">
    <citation type="submission" date="2019-10" db="EMBL/GenBank/DDBJ databases">
        <title>Genomic and transcriptomic insights into the perfect genentic adaptation of a filamentous nitrogen-fixing cyanobacterium to rice fields.</title>
        <authorList>
            <person name="Chen Z."/>
        </authorList>
    </citation>
    <scope>NUCLEOTIDE SEQUENCE [LARGE SCALE GENOMIC DNA]</scope>
    <source>
        <strain evidence="1">CCNUC1</strain>
    </source>
</reference>
<dbReference type="Proteomes" id="UP000326678">
    <property type="component" value="Chromosome Gxm1"/>
</dbReference>
<keyword evidence="2" id="KW-1185">Reference proteome</keyword>
<sequence length="204" mass="22946">MEYNPYDILGVSPAASKAEIAKAVAVAMKQKKHPVDIIAKAQKSLLKPEERIIADYLRPILPTIKHFKYSDLSALLQPAPRLVLLPEFDGLEQAIAQSAQEERLERSPLPMTLSELFTKGIIACKEERYPKAIKYLEGYCQGCTNRNSKDYIQAQMCLIKVYKIVGQLERAIALCQLLSNHTHPQVQTWATKTLAMLSKEVSHV</sequence>
<name>A0A5P8VR73_9NOSO</name>
<proteinExistence type="predicted"/>
<gene>
    <name evidence="1" type="ORF">GXM_00405</name>
</gene>
<dbReference type="EMBL" id="CP045226">
    <property type="protein sequence ID" value="QFS42932.1"/>
    <property type="molecule type" value="Genomic_DNA"/>
</dbReference>
<evidence type="ECO:0000313" key="2">
    <source>
        <dbReference type="Proteomes" id="UP000326678"/>
    </source>
</evidence>